<gene>
    <name evidence="1" type="ORF">IL45_13285</name>
    <name evidence="2" type="ORF">LY02_02039</name>
</gene>
<reference evidence="2 4" key="2">
    <citation type="submission" date="2018-03" db="EMBL/GenBank/DDBJ databases">
        <title>Genomic Encyclopedia of Archaeal and Bacterial Type Strains, Phase II (KMG-II): from individual species to whole genera.</title>
        <authorList>
            <person name="Goeker M."/>
        </authorList>
    </citation>
    <scope>NUCLEOTIDE SEQUENCE [LARGE SCALE GENOMIC DNA]</scope>
    <source>
        <strain evidence="2 4">DSM 22727</strain>
    </source>
</reference>
<dbReference type="EMBL" id="PVNA01000003">
    <property type="protein sequence ID" value="PRX13791.1"/>
    <property type="molecule type" value="Genomic_DNA"/>
</dbReference>
<name>A0A084JVV6_NONUL</name>
<proteinExistence type="predicted"/>
<dbReference type="RefSeq" id="WP_036584712.1">
    <property type="nucleotide sequence ID" value="NZ_JPJI01000032.1"/>
</dbReference>
<accession>A0A084JVV6</accession>
<dbReference type="OrthoDB" id="1123183at2"/>
<evidence type="ECO:0000313" key="1">
    <source>
        <dbReference type="EMBL" id="KEZ93090.1"/>
    </source>
</evidence>
<keyword evidence="1" id="KW-0808">Transferase</keyword>
<evidence type="ECO:0000313" key="2">
    <source>
        <dbReference type="EMBL" id="PRX13791.1"/>
    </source>
</evidence>
<dbReference type="GO" id="GO:0032259">
    <property type="term" value="P:methylation"/>
    <property type="evidence" value="ECO:0007669"/>
    <property type="project" value="UniProtKB-KW"/>
</dbReference>
<dbReference type="SUPFAM" id="SSF53335">
    <property type="entry name" value="S-adenosyl-L-methionine-dependent methyltransferases"/>
    <property type="match status" value="1"/>
</dbReference>
<evidence type="ECO:0000313" key="4">
    <source>
        <dbReference type="Proteomes" id="UP000239997"/>
    </source>
</evidence>
<protein>
    <submittedName>
        <fullName evidence="1">Methyltransferase</fullName>
    </submittedName>
</protein>
<keyword evidence="4" id="KW-1185">Reference proteome</keyword>
<dbReference type="EMBL" id="JPJI01000032">
    <property type="protein sequence ID" value="KEZ93090.1"/>
    <property type="molecule type" value="Genomic_DNA"/>
</dbReference>
<dbReference type="Proteomes" id="UP000239997">
    <property type="component" value="Unassembled WGS sequence"/>
</dbReference>
<organism evidence="1 3">
    <name type="scientific">Nonlabens ulvanivorans</name>
    <name type="common">Persicivirga ulvanivorans</name>
    <dbReference type="NCBI Taxonomy" id="906888"/>
    <lineage>
        <taxon>Bacteria</taxon>
        <taxon>Pseudomonadati</taxon>
        <taxon>Bacteroidota</taxon>
        <taxon>Flavobacteriia</taxon>
        <taxon>Flavobacteriales</taxon>
        <taxon>Flavobacteriaceae</taxon>
        <taxon>Nonlabens</taxon>
    </lineage>
</organism>
<dbReference type="Gene3D" id="3.40.50.150">
    <property type="entry name" value="Vaccinia Virus protein VP39"/>
    <property type="match status" value="1"/>
</dbReference>
<comment type="caution">
    <text evidence="1">The sequence shown here is derived from an EMBL/GenBank/DDBJ whole genome shotgun (WGS) entry which is preliminary data.</text>
</comment>
<dbReference type="Proteomes" id="UP000028531">
    <property type="component" value="Unassembled WGS sequence"/>
</dbReference>
<evidence type="ECO:0000313" key="3">
    <source>
        <dbReference type="Proteomes" id="UP000028531"/>
    </source>
</evidence>
<keyword evidence="1" id="KW-0489">Methyltransferase</keyword>
<sequence>MYEHNFPHKRFNITLGFIEKHISKDQSILDLGVENPFSKIMKDAGYDVQNTSGTDLDDDVSEIENFNGNVVTAFEIFEHLVSPYTSLKAISGNKVVISVPLKLWFTSAYRNKNDIRDQHYHEFEPWQLDYVLEKAGWKVMDSIKFTNPVKKLGIRPLLRYFTNRYYLVYCEKISSKT</sequence>
<dbReference type="GO" id="GO:0008168">
    <property type="term" value="F:methyltransferase activity"/>
    <property type="evidence" value="ECO:0007669"/>
    <property type="project" value="UniProtKB-KW"/>
</dbReference>
<dbReference type="InterPro" id="IPR029063">
    <property type="entry name" value="SAM-dependent_MTases_sf"/>
</dbReference>
<dbReference type="AlphaFoldDB" id="A0A084JVV6"/>
<reference evidence="1 3" key="1">
    <citation type="submission" date="2014-07" db="EMBL/GenBank/DDBJ databases">
        <title>Draft genome sequence of Nonlabens ulvanivorans, an ulvan degrading bacterium.</title>
        <authorList>
            <person name="Kopel M."/>
            <person name="Helbert W."/>
            <person name="Henrissat B."/>
            <person name="Doniger T."/>
            <person name="Banin E."/>
        </authorList>
    </citation>
    <scope>NUCLEOTIDE SEQUENCE [LARGE SCALE GENOMIC DNA]</scope>
    <source>
        <strain evidence="1 3">PLR</strain>
    </source>
</reference>